<evidence type="ECO:0000256" key="5">
    <source>
        <dbReference type="SAM" id="Phobius"/>
    </source>
</evidence>
<comment type="caution">
    <text evidence="7">The sequence shown here is derived from an EMBL/GenBank/DDBJ whole genome shotgun (WGS) entry which is preliminary data.</text>
</comment>
<sequence>MKRIRLILTVSIGLITFLLGVIFYQIKTHPYPVNEFYCQIPVPFCGTSNPDLTEDGIKGKEIFNSNCAACHKLDAKSTGPALRNVDSLVFVKWIINKNYKIDSTKIEKLGIEFHRAKFIDHVTTKDLTLIIAYCSSSRY</sequence>
<keyword evidence="1 4" id="KW-0349">Heme</keyword>
<feature type="transmembrane region" description="Helical" evidence="5">
    <location>
        <begin position="7"/>
        <end position="26"/>
    </location>
</feature>
<dbReference type="PROSITE" id="PS51007">
    <property type="entry name" value="CYTC"/>
    <property type="match status" value="1"/>
</dbReference>
<keyword evidence="2 4" id="KW-0479">Metal-binding</keyword>
<dbReference type="Proteomes" id="UP001597138">
    <property type="component" value="Unassembled WGS sequence"/>
</dbReference>
<evidence type="ECO:0000313" key="8">
    <source>
        <dbReference type="Proteomes" id="UP001597138"/>
    </source>
</evidence>
<dbReference type="Gene3D" id="1.10.760.10">
    <property type="entry name" value="Cytochrome c-like domain"/>
    <property type="match status" value="1"/>
</dbReference>
<gene>
    <name evidence="7" type="ORF">ACFSC2_04760</name>
</gene>
<dbReference type="RefSeq" id="WP_379817556.1">
    <property type="nucleotide sequence ID" value="NZ_JBHUDZ010000003.1"/>
</dbReference>
<evidence type="ECO:0000256" key="3">
    <source>
        <dbReference type="ARBA" id="ARBA00023004"/>
    </source>
</evidence>
<feature type="domain" description="Cytochrome c" evidence="6">
    <location>
        <begin position="54"/>
        <end position="138"/>
    </location>
</feature>
<accession>A0ABW4H9R3</accession>
<dbReference type="Pfam" id="PF00034">
    <property type="entry name" value="Cytochrom_C"/>
    <property type="match status" value="1"/>
</dbReference>
<keyword evidence="5" id="KW-1133">Transmembrane helix</keyword>
<evidence type="ECO:0000256" key="4">
    <source>
        <dbReference type="PROSITE-ProRule" id="PRU00433"/>
    </source>
</evidence>
<evidence type="ECO:0000259" key="6">
    <source>
        <dbReference type="PROSITE" id="PS51007"/>
    </source>
</evidence>
<dbReference type="SUPFAM" id="SSF46626">
    <property type="entry name" value="Cytochrome c"/>
    <property type="match status" value="1"/>
</dbReference>
<evidence type="ECO:0000313" key="7">
    <source>
        <dbReference type="EMBL" id="MFD1602046.1"/>
    </source>
</evidence>
<dbReference type="InterPro" id="IPR009056">
    <property type="entry name" value="Cyt_c-like_dom"/>
</dbReference>
<proteinExistence type="predicted"/>
<name>A0ABW4H9R3_9FLAO</name>
<evidence type="ECO:0000256" key="1">
    <source>
        <dbReference type="ARBA" id="ARBA00022617"/>
    </source>
</evidence>
<keyword evidence="5" id="KW-0472">Membrane</keyword>
<organism evidence="7 8">
    <name type="scientific">Flavobacterium artemisiae</name>
    <dbReference type="NCBI Taxonomy" id="2126556"/>
    <lineage>
        <taxon>Bacteria</taxon>
        <taxon>Pseudomonadati</taxon>
        <taxon>Bacteroidota</taxon>
        <taxon>Flavobacteriia</taxon>
        <taxon>Flavobacteriales</taxon>
        <taxon>Flavobacteriaceae</taxon>
        <taxon>Flavobacterium</taxon>
    </lineage>
</organism>
<dbReference type="EMBL" id="JBHUDZ010000003">
    <property type="protein sequence ID" value="MFD1602046.1"/>
    <property type="molecule type" value="Genomic_DNA"/>
</dbReference>
<keyword evidence="8" id="KW-1185">Reference proteome</keyword>
<evidence type="ECO:0000256" key="2">
    <source>
        <dbReference type="ARBA" id="ARBA00022723"/>
    </source>
</evidence>
<protein>
    <submittedName>
        <fullName evidence="7">C-type cytochrome</fullName>
    </submittedName>
</protein>
<reference evidence="8" key="1">
    <citation type="journal article" date="2019" name="Int. J. Syst. Evol. Microbiol.">
        <title>The Global Catalogue of Microorganisms (GCM) 10K type strain sequencing project: providing services to taxonomists for standard genome sequencing and annotation.</title>
        <authorList>
            <consortium name="The Broad Institute Genomics Platform"/>
            <consortium name="The Broad Institute Genome Sequencing Center for Infectious Disease"/>
            <person name="Wu L."/>
            <person name="Ma J."/>
        </authorList>
    </citation>
    <scope>NUCLEOTIDE SEQUENCE [LARGE SCALE GENOMIC DNA]</scope>
    <source>
        <strain evidence="8">CCUG 70865</strain>
    </source>
</reference>
<keyword evidence="3 4" id="KW-0408">Iron</keyword>
<dbReference type="InterPro" id="IPR036909">
    <property type="entry name" value="Cyt_c-like_dom_sf"/>
</dbReference>
<keyword evidence="5" id="KW-0812">Transmembrane</keyword>